<dbReference type="Pfam" id="PF03771">
    <property type="entry name" value="SPDY"/>
    <property type="match status" value="1"/>
</dbReference>
<keyword evidence="5" id="KW-1185">Reference proteome</keyword>
<gene>
    <name evidence="2" type="ORF">Sliba_61680</name>
    <name evidence="3" type="ORF">STRLI_006285</name>
</gene>
<accession>A0A640TUD2</accession>
<reference evidence="2 4" key="1">
    <citation type="submission" date="2019-12" db="EMBL/GenBank/DDBJ databases">
        <title>Whole genome shotgun sequence of Streptomyces libani subsp. libani NBRC 13452.</title>
        <authorList>
            <person name="Ichikawa N."/>
            <person name="Kimura A."/>
            <person name="Kitahashi Y."/>
            <person name="Komaki H."/>
            <person name="Tamura T."/>
        </authorList>
    </citation>
    <scope>NUCLEOTIDE SEQUENCE [LARGE SCALE GENOMIC DNA]</scope>
    <source>
        <strain evidence="2 4">NBRC 13452</strain>
    </source>
</reference>
<feature type="domain" description="DUF317" evidence="1">
    <location>
        <begin position="58"/>
        <end position="116"/>
    </location>
</feature>
<organism evidence="2 4">
    <name type="scientific">Streptomyces nigrescens</name>
    <dbReference type="NCBI Taxonomy" id="1920"/>
    <lineage>
        <taxon>Bacteria</taxon>
        <taxon>Bacillati</taxon>
        <taxon>Actinomycetota</taxon>
        <taxon>Actinomycetes</taxon>
        <taxon>Kitasatosporales</taxon>
        <taxon>Streptomycetaceae</taxon>
        <taxon>Streptomyces</taxon>
    </lineage>
</organism>
<proteinExistence type="predicted"/>
<evidence type="ECO:0000259" key="1">
    <source>
        <dbReference type="Pfam" id="PF03771"/>
    </source>
</evidence>
<dbReference type="RefSeq" id="WP_159489884.1">
    <property type="nucleotide sequence ID" value="NZ_BLIP01000002.1"/>
</dbReference>
<name>A0A640TUD2_STRNI</name>
<dbReference type="EMBL" id="CP114202">
    <property type="protein sequence ID" value="WAU00070.1"/>
    <property type="molecule type" value="Genomic_DNA"/>
</dbReference>
<dbReference type="Proteomes" id="UP000429552">
    <property type="component" value="Unassembled WGS sequence"/>
</dbReference>
<evidence type="ECO:0000313" key="3">
    <source>
        <dbReference type="EMBL" id="WAU00070.1"/>
    </source>
</evidence>
<evidence type="ECO:0000313" key="2">
    <source>
        <dbReference type="EMBL" id="GFE25715.1"/>
    </source>
</evidence>
<dbReference type="Proteomes" id="UP001210609">
    <property type="component" value="Chromosome"/>
</dbReference>
<evidence type="ECO:0000313" key="4">
    <source>
        <dbReference type="Proteomes" id="UP000429552"/>
    </source>
</evidence>
<dbReference type="EMBL" id="BLIP01000002">
    <property type="protein sequence ID" value="GFE25715.1"/>
    <property type="molecule type" value="Genomic_DNA"/>
</dbReference>
<dbReference type="AlphaFoldDB" id="A0A640TUD2"/>
<protein>
    <submittedName>
        <fullName evidence="3">DUF317 domain-containing protein</fullName>
    </submittedName>
</protein>
<evidence type="ECO:0000313" key="5">
    <source>
        <dbReference type="Proteomes" id="UP001210609"/>
    </source>
</evidence>
<sequence length="123" mass="13095">MTLTSTTALQPSASLPFATLGERDRLLDRHCAEPVISLLSRQGWGVVADADGNVHCSSPDQRVYVGFLPEIPAAARGELWRIVVNRPNGTAAWQQTFGDVPAQAIAGFLAALIASPSRHCACI</sequence>
<reference evidence="3 5" key="2">
    <citation type="submission" date="2022-12" db="EMBL/GenBank/DDBJ databases">
        <authorList>
            <person name="Ruckert C."/>
            <person name="Busche T."/>
            <person name="Kalinowski J."/>
            <person name="Wittmann C."/>
        </authorList>
    </citation>
    <scope>NUCLEOTIDE SEQUENCE [LARGE SCALE GENOMIC DNA]</scope>
    <source>
        <strain evidence="3 5">DSM 40555</strain>
    </source>
</reference>
<dbReference type="InterPro" id="IPR005523">
    <property type="entry name" value="DUF317_SPDY"/>
</dbReference>